<feature type="transmembrane region" description="Helical" evidence="1">
    <location>
        <begin position="328"/>
        <end position="349"/>
    </location>
</feature>
<feature type="transmembrane region" description="Helical" evidence="1">
    <location>
        <begin position="215"/>
        <end position="233"/>
    </location>
</feature>
<feature type="transmembrane region" description="Helical" evidence="1">
    <location>
        <begin position="659"/>
        <end position="684"/>
    </location>
</feature>
<feature type="transmembrane region" description="Helical" evidence="1">
    <location>
        <begin position="6"/>
        <end position="22"/>
    </location>
</feature>
<comment type="caution">
    <text evidence="2">The sequence shown here is derived from an EMBL/GenBank/DDBJ whole genome shotgun (WGS) entry which is preliminary data.</text>
</comment>
<evidence type="ECO:0008006" key="4">
    <source>
        <dbReference type="Google" id="ProtNLM"/>
    </source>
</evidence>
<keyword evidence="1" id="KW-0812">Transmembrane</keyword>
<gene>
    <name evidence="2" type="ORF">LRP50_24775</name>
</gene>
<evidence type="ECO:0000313" key="2">
    <source>
        <dbReference type="EMBL" id="MDD1796339.1"/>
    </source>
</evidence>
<evidence type="ECO:0000313" key="3">
    <source>
        <dbReference type="Proteomes" id="UP001149400"/>
    </source>
</evidence>
<keyword evidence="3" id="KW-1185">Reference proteome</keyword>
<dbReference type="EMBL" id="JAJUBC010000053">
    <property type="protein sequence ID" value="MDD1796339.1"/>
    <property type="molecule type" value="Genomic_DNA"/>
</dbReference>
<dbReference type="Proteomes" id="UP001149400">
    <property type="component" value="Unassembled WGS sequence"/>
</dbReference>
<sequence length="705" mass="78890">MDFFILVKIILILVSIVAYFSFQGDKREAESNAQKLLDNDEEGEIFATEEEVRALEKTHDITLPDSVPIIHANGPVVVTTLTTTGAAAETLVTICGMKVHMPCSIFLSAETVLPSDGVARLAKVDDKLYVLAMGDYSLVSDVHSDALNDATVDAIGAGKRGKIETLPLEVLGQRDASDIERRYYDAPTQGKRYAIPMMLVFIASAYLLYGKDEAAGWLVSFGLTFIVGFGFWWRELKRERETYKITRLQGRVNEVVNNALEQYIRVYDESEAKGSVTFQLPGHWTKDIHLDTEVIFEVCNETQTLVSYRHTHSLERDIKVDGQKTEPYLGWMAGTTAVMALSLFFTLYMPHAVLSVDMLKNQQTVNIEQFSDWDGVVDRGQRISLSNAHRQCRGEMSAGGDDIDWPNFCSTYVVVSSSVPVDLMETLTPTLDELSTFEDQLSFPEIPFSQYSMLKLYASLAGNDIIAHENIADVRHSSLHAWAVWLEKNTERSDYDQTKALLLSLWAEAKEIDVCEAQCWSELLTANFDTEGQYSMLKSRYELGNLRDIRRDHVNKHFRDELNRWAEGLSSNELQSNSNTKISVTNAEPFTDIWDEVLGYGGFYSSRSAEGYRTALSDAESVLAEFQNSTLDYAVVTSVEALDGGKSIMLDVSMTEARFYSYIAQLGLMLLGVVLSIVFVVMLMKQSGRQDHVSRGSLQSSSSLG</sequence>
<name>A0ABT5R7U1_9GAMM</name>
<organism evidence="2 3">
    <name type="scientific">Enterovibrio gelatinilyticus</name>
    <dbReference type="NCBI Taxonomy" id="2899819"/>
    <lineage>
        <taxon>Bacteria</taxon>
        <taxon>Pseudomonadati</taxon>
        <taxon>Pseudomonadota</taxon>
        <taxon>Gammaproteobacteria</taxon>
        <taxon>Vibrionales</taxon>
        <taxon>Vibrionaceae</taxon>
        <taxon>Enterovibrio</taxon>
    </lineage>
</organism>
<dbReference type="RefSeq" id="WP_274167070.1">
    <property type="nucleotide sequence ID" value="NZ_JAJUBC010000053.1"/>
</dbReference>
<accession>A0ABT5R7U1</accession>
<protein>
    <recommendedName>
        <fullName evidence="4">Intracellular growth attenuator protein igaA</fullName>
    </recommendedName>
</protein>
<feature type="transmembrane region" description="Helical" evidence="1">
    <location>
        <begin position="193"/>
        <end position="209"/>
    </location>
</feature>
<keyword evidence="1" id="KW-0472">Membrane</keyword>
<keyword evidence="1" id="KW-1133">Transmembrane helix</keyword>
<proteinExistence type="predicted"/>
<reference evidence="2" key="1">
    <citation type="submission" date="2021-12" db="EMBL/GenBank/DDBJ databases">
        <title>Enterovibrio ZSDZ35 sp. nov. and Enterovibrio ZSDZ42 sp. nov., isolated from coastal seawater in Qingdao.</title>
        <authorList>
            <person name="Zhang P."/>
        </authorList>
    </citation>
    <scope>NUCLEOTIDE SEQUENCE</scope>
    <source>
        <strain evidence="2">ZSDZ42</strain>
    </source>
</reference>
<evidence type="ECO:0000256" key="1">
    <source>
        <dbReference type="SAM" id="Phobius"/>
    </source>
</evidence>